<feature type="binding site" evidence="9">
    <location>
        <position position="257"/>
    </location>
    <ligand>
        <name>ATP</name>
        <dbReference type="ChEBI" id="CHEBI:30616"/>
    </ligand>
</feature>
<evidence type="ECO:0000256" key="3">
    <source>
        <dbReference type="ARBA" id="ARBA00022679"/>
    </source>
</evidence>
<dbReference type="PROSITE" id="PS50011">
    <property type="entry name" value="PROTEIN_KINASE_DOM"/>
    <property type="match status" value="1"/>
</dbReference>
<evidence type="ECO:0000256" key="2">
    <source>
        <dbReference type="ARBA" id="ARBA00022527"/>
    </source>
</evidence>
<dbReference type="InterPro" id="IPR011009">
    <property type="entry name" value="Kinase-like_dom_sf"/>
</dbReference>
<dbReference type="Proteomes" id="UP000504634">
    <property type="component" value="Unplaced"/>
</dbReference>
<dbReference type="GO" id="GO:0005634">
    <property type="term" value="C:nucleus"/>
    <property type="evidence" value="ECO:0007669"/>
    <property type="project" value="TreeGrafter"/>
</dbReference>
<dbReference type="PANTHER" id="PTHR47634:SF9">
    <property type="entry name" value="PROTEIN KINASE DOMAIN-CONTAINING PROTEIN-RELATED"/>
    <property type="match status" value="1"/>
</dbReference>
<dbReference type="PROSITE" id="PS00108">
    <property type="entry name" value="PROTEIN_KINASE_ST"/>
    <property type="match status" value="1"/>
</dbReference>
<feature type="compositionally biased region" description="Basic and acidic residues" evidence="10">
    <location>
        <begin position="604"/>
        <end position="613"/>
    </location>
</feature>
<dbReference type="FunFam" id="3.30.200.20:FF:000770">
    <property type="entry name" value="SRSF protein kinase 2"/>
    <property type="match status" value="1"/>
</dbReference>
<dbReference type="InterPro" id="IPR017441">
    <property type="entry name" value="Protein_kinase_ATP_BS"/>
</dbReference>
<gene>
    <name evidence="13" type="primary">LOC115629569</name>
</gene>
<dbReference type="InterPro" id="IPR051334">
    <property type="entry name" value="SRPK"/>
</dbReference>
<dbReference type="AlphaFoldDB" id="A0A6J2TZL2"/>
<evidence type="ECO:0000256" key="1">
    <source>
        <dbReference type="ARBA" id="ARBA00012513"/>
    </source>
</evidence>
<feature type="compositionally biased region" description="Basic residues" evidence="10">
    <location>
        <begin position="614"/>
        <end position="641"/>
    </location>
</feature>
<dbReference type="PROSITE" id="PS00107">
    <property type="entry name" value="PROTEIN_KINASE_ATP"/>
    <property type="match status" value="1"/>
</dbReference>
<dbReference type="Pfam" id="PF00069">
    <property type="entry name" value="Pkinase"/>
    <property type="match status" value="2"/>
</dbReference>
<dbReference type="EC" id="2.7.11.1" evidence="1"/>
<dbReference type="GO" id="GO:0005524">
    <property type="term" value="F:ATP binding"/>
    <property type="evidence" value="ECO:0007669"/>
    <property type="project" value="UniProtKB-UniRule"/>
</dbReference>
<feature type="domain" description="Protein kinase" evidence="11">
    <location>
        <begin position="228"/>
        <end position="848"/>
    </location>
</feature>
<dbReference type="RefSeq" id="XP_030381921.1">
    <property type="nucleotide sequence ID" value="XM_030526061.1"/>
</dbReference>
<protein>
    <recommendedName>
        <fullName evidence="1">non-specific serine/threonine protein kinase</fullName>
        <ecNumber evidence="1">2.7.11.1</ecNumber>
    </recommendedName>
</protein>
<dbReference type="GO" id="GO:0000245">
    <property type="term" value="P:spliceosomal complex assembly"/>
    <property type="evidence" value="ECO:0007669"/>
    <property type="project" value="TreeGrafter"/>
</dbReference>
<dbReference type="Gene3D" id="1.10.510.10">
    <property type="entry name" value="Transferase(Phosphotransferase) domain 1"/>
    <property type="match status" value="2"/>
</dbReference>
<reference evidence="13" key="1">
    <citation type="submission" date="2025-08" db="UniProtKB">
        <authorList>
            <consortium name="RefSeq"/>
        </authorList>
    </citation>
    <scope>IDENTIFICATION</scope>
    <source>
        <strain evidence="13">11010-0011.00</strain>
        <tissue evidence="13">Whole body</tissue>
    </source>
</reference>
<dbReference type="PANTHER" id="PTHR47634">
    <property type="entry name" value="PROTEIN KINASE DOMAIN-CONTAINING PROTEIN-RELATED"/>
    <property type="match status" value="1"/>
</dbReference>
<evidence type="ECO:0000256" key="8">
    <source>
        <dbReference type="ARBA" id="ARBA00048679"/>
    </source>
</evidence>
<organism evidence="12 13">
    <name type="scientific">Drosophila lebanonensis</name>
    <name type="common">Fruit fly</name>
    <name type="synonym">Scaptodrosophila lebanonensis</name>
    <dbReference type="NCBI Taxonomy" id="7225"/>
    <lineage>
        <taxon>Eukaryota</taxon>
        <taxon>Metazoa</taxon>
        <taxon>Ecdysozoa</taxon>
        <taxon>Arthropoda</taxon>
        <taxon>Hexapoda</taxon>
        <taxon>Insecta</taxon>
        <taxon>Pterygota</taxon>
        <taxon>Neoptera</taxon>
        <taxon>Endopterygota</taxon>
        <taxon>Diptera</taxon>
        <taxon>Brachycera</taxon>
        <taxon>Muscomorpha</taxon>
        <taxon>Ephydroidea</taxon>
        <taxon>Drosophilidae</taxon>
        <taxon>Scaptodrosophila</taxon>
    </lineage>
</organism>
<evidence type="ECO:0000256" key="5">
    <source>
        <dbReference type="ARBA" id="ARBA00022777"/>
    </source>
</evidence>
<feature type="region of interest" description="Disordered" evidence="10">
    <location>
        <begin position="182"/>
        <end position="202"/>
    </location>
</feature>
<evidence type="ECO:0000256" key="7">
    <source>
        <dbReference type="ARBA" id="ARBA00047899"/>
    </source>
</evidence>
<dbReference type="InterPro" id="IPR000719">
    <property type="entry name" value="Prot_kinase_dom"/>
</dbReference>
<comment type="catalytic activity">
    <reaction evidence="7">
        <text>L-threonyl-[protein] + ATP = O-phospho-L-threonyl-[protein] + ADP + H(+)</text>
        <dbReference type="Rhea" id="RHEA:46608"/>
        <dbReference type="Rhea" id="RHEA-COMP:11060"/>
        <dbReference type="Rhea" id="RHEA-COMP:11605"/>
        <dbReference type="ChEBI" id="CHEBI:15378"/>
        <dbReference type="ChEBI" id="CHEBI:30013"/>
        <dbReference type="ChEBI" id="CHEBI:30616"/>
        <dbReference type="ChEBI" id="CHEBI:61977"/>
        <dbReference type="ChEBI" id="CHEBI:456216"/>
        <dbReference type="EC" id="2.7.11.1"/>
    </reaction>
</comment>
<keyword evidence="2" id="KW-0723">Serine/threonine-protein kinase</keyword>
<dbReference type="GO" id="GO:0004674">
    <property type="term" value="F:protein serine/threonine kinase activity"/>
    <property type="evidence" value="ECO:0007669"/>
    <property type="project" value="UniProtKB-KW"/>
</dbReference>
<dbReference type="GO" id="GO:0005737">
    <property type="term" value="C:cytoplasm"/>
    <property type="evidence" value="ECO:0007669"/>
    <property type="project" value="TreeGrafter"/>
</dbReference>
<dbReference type="FunFam" id="1.10.510.10:FF:000275">
    <property type="entry name" value="SRSF protein kinase 2 isoform X3"/>
    <property type="match status" value="1"/>
</dbReference>
<evidence type="ECO:0000256" key="6">
    <source>
        <dbReference type="ARBA" id="ARBA00022840"/>
    </source>
</evidence>
<evidence type="ECO:0000313" key="12">
    <source>
        <dbReference type="Proteomes" id="UP000504634"/>
    </source>
</evidence>
<dbReference type="Gene3D" id="3.30.200.20">
    <property type="entry name" value="Phosphorylase Kinase, domain 1"/>
    <property type="match status" value="1"/>
</dbReference>
<dbReference type="OrthoDB" id="2649at2759"/>
<dbReference type="GeneID" id="115629569"/>
<keyword evidence="3" id="KW-0808">Transferase</keyword>
<keyword evidence="6 9" id="KW-0067">ATP-binding</keyword>
<name>A0A6J2TZL2_DROLE</name>
<proteinExistence type="predicted"/>
<sequence>MSAEREFVSAEFEEEEDEFVSFTSKSSIETSLASSTELSALIPKTQPTSAPGIEQIYRSPKNQLSKEFGNVSDRMQMSQFKDDQHESMGPCNCGDCRDRSCDNGADAANGNENGDAGDNNSSLECMSICGSHHSTQYYDCPQINSASSARQYHLNDSEQESLVEMEHPAVFVEVETERTDYSNTYEGDGDYEDTPEPNQPTVVEESPGDYRIGGYHPIAVGDIFQNRYHVLKKLGWGHFSTVWMCHDSQTHRYCAVKVVKSAEHFTETARDEIRLLKNIDKSNWHPLRSRLIELMDNFHISGENGTHQCIVFEVLGDNLLTLIQRSRYRGLPLYNVKQIARQVLEGLAFLHNQCHIIHTDLKPENVLLVADDVSVRSQANIASKTYLESYAGAKGKESAKQSSRLGITVAVCPYSRLLNNSSDSKLTKTAKRRLRARIKRSISFFKAHRQWLRRRGVEDLLMLASHGLLTPSLAAAGVTNQLPFLPFDDLVILDSNDLAQLQRLNVFEQVGDMPAPIQPHPHLQQRSVSAAARIGEEPPLRHSMLLSVDGNLRGKRAPKRGGAVPFGYLNNVPLGNIYKQLEGSSEMLKLLVNNPEKFVRRVQQRVEDEDRKAQPHHHPQRAHMQPSKKHKKQNTNKKKMPKSPYEKRELKAGGSIFTQHRKQAQSEINLDLLSRKDPALEPCKFHVKIADMGNACWFHHHFTNDIQTREYRAVEVILGAGYDQAADVWSAGCLFWELATGDYLFDPLLRRGNAPQDEVHIANIIETCGSIPESLINCGEYAPDFFNSDHELRNIKELAPRSLAATLIEHYRWAPQDAYEFVEFLMPLLNTNPHRRLTASNALLDEWLILDENRTCGGSEPH</sequence>
<dbReference type="InterPro" id="IPR008271">
    <property type="entry name" value="Ser/Thr_kinase_AS"/>
</dbReference>
<evidence type="ECO:0000313" key="13">
    <source>
        <dbReference type="RefSeq" id="XP_030381921.1"/>
    </source>
</evidence>
<feature type="region of interest" description="Disordered" evidence="10">
    <location>
        <begin position="604"/>
        <end position="648"/>
    </location>
</feature>
<keyword evidence="4 9" id="KW-0547">Nucleotide-binding</keyword>
<evidence type="ECO:0000256" key="4">
    <source>
        <dbReference type="ARBA" id="ARBA00022741"/>
    </source>
</evidence>
<keyword evidence="12" id="KW-1185">Reference proteome</keyword>
<dbReference type="GO" id="GO:0050684">
    <property type="term" value="P:regulation of mRNA processing"/>
    <property type="evidence" value="ECO:0007669"/>
    <property type="project" value="TreeGrafter"/>
</dbReference>
<evidence type="ECO:0000256" key="10">
    <source>
        <dbReference type="SAM" id="MobiDB-lite"/>
    </source>
</evidence>
<evidence type="ECO:0000259" key="11">
    <source>
        <dbReference type="PROSITE" id="PS50011"/>
    </source>
</evidence>
<accession>A0A6J2TZL2</accession>
<comment type="catalytic activity">
    <reaction evidence="8">
        <text>L-seryl-[protein] + ATP = O-phospho-L-seryl-[protein] + ADP + H(+)</text>
        <dbReference type="Rhea" id="RHEA:17989"/>
        <dbReference type="Rhea" id="RHEA-COMP:9863"/>
        <dbReference type="Rhea" id="RHEA-COMP:11604"/>
        <dbReference type="ChEBI" id="CHEBI:15378"/>
        <dbReference type="ChEBI" id="CHEBI:29999"/>
        <dbReference type="ChEBI" id="CHEBI:30616"/>
        <dbReference type="ChEBI" id="CHEBI:83421"/>
        <dbReference type="ChEBI" id="CHEBI:456216"/>
        <dbReference type="EC" id="2.7.11.1"/>
    </reaction>
</comment>
<keyword evidence="5" id="KW-0418">Kinase</keyword>
<evidence type="ECO:0000256" key="9">
    <source>
        <dbReference type="PROSITE-ProRule" id="PRU10141"/>
    </source>
</evidence>
<dbReference type="SMART" id="SM00220">
    <property type="entry name" value="S_TKc"/>
    <property type="match status" value="1"/>
</dbReference>
<dbReference type="SUPFAM" id="SSF56112">
    <property type="entry name" value="Protein kinase-like (PK-like)"/>
    <property type="match status" value="1"/>
</dbReference>